<evidence type="ECO:0000313" key="1">
    <source>
        <dbReference type="EMBL" id="KAJ4408559.1"/>
    </source>
</evidence>
<comment type="caution">
    <text evidence="1">The sequence shown here is derived from an EMBL/GenBank/DDBJ whole genome shotgun (WGS) entry which is preliminary data.</text>
</comment>
<sequence length="564" mass="63515">MPNGEISLAGAALAVALTALAIAIGQLLQQVFSTAEGYRRCQHSVLGPWARKTRLTWRWSQFRFEVKFTTPDIILQTNVPIPPSRKVSERRLIKRDVVAIDHSGLRTNSIPVERREETSTDQVGWISLLKQLEYLQQAVWDDLGAVDHHKETPTSMILSPAMVLREWSWDFMPPEVVRPLATTTVGTLVVLAHRLGMAWRDLQPSRGYIRAEGNGHTISSTTIRGFGVLVQYTFDESYHPSHAARLYARIHTEAADKLACGIIPGCQALDLPDIHVVQSISAAEHTHPNKTLHASSLAMVRGSLESIGVAEEVVEVITKQDGWGSLELMCDLRSMFSPFLPLRGSSVTTVTNALSADTESLATHWARIVFRRRLEQYITGGHYSAHLNTLLGHLITYAARWPHFFYESLHFRMDQQSRCPADLIEFAHDVFDETTSYFEDAQNRQGMVYKDLVLAHLHLGIAAWGRVYSLQRDMYRTDPLLVPGSPSSDIVEVFHSYVDQNQLDLVANLMEQKGMRDKDLIIEAWWTLIVRAIFHSCTLRFLPHAEFPPVASALHGSRTPVYIT</sequence>
<dbReference type="OrthoDB" id="5227693at2759"/>
<keyword evidence="2" id="KW-1185">Reference proteome</keyword>
<reference evidence="1" key="1">
    <citation type="submission" date="2022-10" db="EMBL/GenBank/DDBJ databases">
        <title>Tapping the CABI collections for fungal endophytes: first genome assemblies for Collariella, Neodidymelliopsis, Ascochyta clinopodiicola, Didymella pomorum, Didymosphaeria variabile, Neocosmospora piperis and Neocucurbitaria cava.</title>
        <authorList>
            <person name="Hill R."/>
        </authorList>
    </citation>
    <scope>NUCLEOTIDE SEQUENCE</scope>
    <source>
        <strain evidence="1">IMI 355091</strain>
    </source>
</reference>
<proteinExistence type="predicted"/>
<gene>
    <name evidence="1" type="ORF">N0V91_003210</name>
</gene>
<evidence type="ECO:0000313" key="2">
    <source>
        <dbReference type="Proteomes" id="UP001140510"/>
    </source>
</evidence>
<name>A0A9W9D9G3_9PLEO</name>
<organism evidence="1 2">
    <name type="scientific">Didymella pomorum</name>
    <dbReference type="NCBI Taxonomy" id="749634"/>
    <lineage>
        <taxon>Eukaryota</taxon>
        <taxon>Fungi</taxon>
        <taxon>Dikarya</taxon>
        <taxon>Ascomycota</taxon>
        <taxon>Pezizomycotina</taxon>
        <taxon>Dothideomycetes</taxon>
        <taxon>Pleosporomycetidae</taxon>
        <taxon>Pleosporales</taxon>
        <taxon>Pleosporineae</taxon>
        <taxon>Didymellaceae</taxon>
        <taxon>Didymella</taxon>
    </lineage>
</organism>
<accession>A0A9W9D9G3</accession>
<dbReference type="EMBL" id="JAPEVA010000015">
    <property type="protein sequence ID" value="KAJ4408559.1"/>
    <property type="molecule type" value="Genomic_DNA"/>
</dbReference>
<protein>
    <submittedName>
        <fullName evidence="1">Uncharacterized protein</fullName>
    </submittedName>
</protein>
<dbReference type="AlphaFoldDB" id="A0A9W9D9G3"/>
<dbReference type="Proteomes" id="UP001140510">
    <property type="component" value="Unassembled WGS sequence"/>
</dbReference>